<dbReference type="RefSeq" id="WP_203659432.1">
    <property type="nucleotide sequence ID" value="NZ_BAAAZM010000008.1"/>
</dbReference>
<feature type="transmembrane region" description="Helical" evidence="1">
    <location>
        <begin position="130"/>
        <end position="149"/>
    </location>
</feature>
<keyword evidence="1" id="KW-1133">Transmembrane helix</keyword>
<evidence type="ECO:0000313" key="3">
    <source>
        <dbReference type="Proteomes" id="UP000612808"/>
    </source>
</evidence>
<dbReference type="EMBL" id="BOMB01000021">
    <property type="protein sequence ID" value="GID12928.1"/>
    <property type="molecule type" value="Genomic_DNA"/>
</dbReference>
<reference evidence="2" key="1">
    <citation type="submission" date="2021-01" db="EMBL/GenBank/DDBJ databases">
        <title>Whole genome shotgun sequence of Actinocatenispora rupis NBRC 107355.</title>
        <authorList>
            <person name="Komaki H."/>
            <person name="Tamura T."/>
        </authorList>
    </citation>
    <scope>NUCLEOTIDE SEQUENCE</scope>
    <source>
        <strain evidence="2">NBRC 107355</strain>
    </source>
</reference>
<dbReference type="Proteomes" id="UP000612808">
    <property type="component" value="Unassembled WGS sequence"/>
</dbReference>
<keyword evidence="1" id="KW-0472">Membrane</keyword>
<gene>
    <name evidence="2" type="ORF">Aru02nite_38170</name>
</gene>
<accession>A0A8J3JBF8</accession>
<comment type="caution">
    <text evidence="2">The sequence shown here is derived from an EMBL/GenBank/DDBJ whole genome shotgun (WGS) entry which is preliminary data.</text>
</comment>
<name>A0A8J3JBF8_9ACTN</name>
<organism evidence="2 3">
    <name type="scientific">Actinocatenispora rupis</name>
    <dbReference type="NCBI Taxonomy" id="519421"/>
    <lineage>
        <taxon>Bacteria</taxon>
        <taxon>Bacillati</taxon>
        <taxon>Actinomycetota</taxon>
        <taxon>Actinomycetes</taxon>
        <taxon>Micromonosporales</taxon>
        <taxon>Micromonosporaceae</taxon>
        <taxon>Actinocatenispora</taxon>
    </lineage>
</organism>
<keyword evidence="1" id="KW-0812">Transmembrane</keyword>
<protein>
    <submittedName>
        <fullName evidence="2">Uncharacterized protein</fullName>
    </submittedName>
</protein>
<proteinExistence type="predicted"/>
<sequence length="278" mass="29790">MDDRRRDRGAAVAAAVGRWIRPTVRDLALADYAAVALDAVNSPEIRVAATELLDDPRPAELLYRSCVDNAERILTGAGITSVGVNWRGRPIPLDRDPVQVVLAQTGAALVTMLAVASAAVLVVLRAPVSVPGLVTVPAVVLAVVVALAVRARVVRLLTRLGRADGTRWRTRVREEAVLPYLREYLNRRATDGQVLALRHVPGLGAADGMSRVVDRRVIDTTRELVNDLDSGAIAVAGSRGAARRRCCGCSAPPSTRARGRRICGCWCPRRSTTTRGTS</sequence>
<feature type="transmembrane region" description="Helical" evidence="1">
    <location>
        <begin position="100"/>
        <end position="124"/>
    </location>
</feature>
<keyword evidence="3" id="KW-1185">Reference proteome</keyword>
<dbReference type="AlphaFoldDB" id="A0A8J3JBF8"/>
<evidence type="ECO:0000313" key="2">
    <source>
        <dbReference type="EMBL" id="GID12928.1"/>
    </source>
</evidence>
<evidence type="ECO:0000256" key="1">
    <source>
        <dbReference type="SAM" id="Phobius"/>
    </source>
</evidence>